<sequence>MVLSDWVAIRVIELTYNAWDMKPFAVDLGDSGKPYVWDVDRRFMIRCELDAAFFHLYGTERWEVAHIMDTFPVVKERDLKAHGSYRTKETILEIYDAMAKATETGEPYKTVLNPPPGEGPRHPARD</sequence>
<organism evidence="2 3">
    <name type="scientific">Streptomonospora wellingtoniae</name>
    <dbReference type="NCBI Taxonomy" id="3075544"/>
    <lineage>
        <taxon>Bacteria</taxon>
        <taxon>Bacillati</taxon>
        <taxon>Actinomycetota</taxon>
        <taxon>Actinomycetes</taxon>
        <taxon>Streptosporangiales</taxon>
        <taxon>Nocardiopsidaceae</taxon>
        <taxon>Streptomonospora</taxon>
    </lineage>
</organism>
<feature type="region of interest" description="Disordered" evidence="1">
    <location>
        <begin position="105"/>
        <end position="126"/>
    </location>
</feature>
<evidence type="ECO:0000313" key="3">
    <source>
        <dbReference type="Proteomes" id="UP001183226"/>
    </source>
</evidence>
<dbReference type="EMBL" id="JAVREK010000033">
    <property type="protein sequence ID" value="MDT0304999.1"/>
    <property type="molecule type" value="Genomic_DNA"/>
</dbReference>
<keyword evidence="3" id="KW-1185">Reference proteome</keyword>
<dbReference type="RefSeq" id="WP_311547513.1">
    <property type="nucleotide sequence ID" value="NZ_JAVREK010000033.1"/>
</dbReference>
<accession>A0ABU2L0C0</accession>
<reference evidence="3" key="1">
    <citation type="submission" date="2023-07" db="EMBL/GenBank/DDBJ databases">
        <title>30 novel species of actinomycetes from the DSMZ collection.</title>
        <authorList>
            <person name="Nouioui I."/>
        </authorList>
    </citation>
    <scope>NUCLEOTIDE SEQUENCE [LARGE SCALE GENOMIC DNA]</scope>
    <source>
        <strain evidence="3">DSM 45055</strain>
    </source>
</reference>
<gene>
    <name evidence="2" type="ORF">RM446_22995</name>
</gene>
<protein>
    <submittedName>
        <fullName evidence="2">Uncharacterized protein</fullName>
    </submittedName>
</protein>
<evidence type="ECO:0000313" key="2">
    <source>
        <dbReference type="EMBL" id="MDT0304999.1"/>
    </source>
</evidence>
<name>A0ABU2L0C0_9ACTN</name>
<evidence type="ECO:0000256" key="1">
    <source>
        <dbReference type="SAM" id="MobiDB-lite"/>
    </source>
</evidence>
<dbReference type="Proteomes" id="UP001183226">
    <property type="component" value="Unassembled WGS sequence"/>
</dbReference>
<comment type="caution">
    <text evidence="2">The sequence shown here is derived from an EMBL/GenBank/DDBJ whole genome shotgun (WGS) entry which is preliminary data.</text>
</comment>
<proteinExistence type="predicted"/>